<keyword evidence="2" id="KW-0479">Metal-binding</keyword>
<dbReference type="GO" id="GO:0046872">
    <property type="term" value="F:metal ion binding"/>
    <property type="evidence" value="ECO:0007669"/>
    <property type="project" value="UniProtKB-KW"/>
</dbReference>
<dbReference type="Proteomes" id="UP000813444">
    <property type="component" value="Unassembled WGS sequence"/>
</dbReference>
<dbReference type="InterPro" id="IPR002828">
    <property type="entry name" value="SurE-like_Pase/nucleotidase"/>
</dbReference>
<sequence length="300" mass="32162">MKASVLALALQAMAVQAVRILQSNDDGWAELYLRTFNDALRSSGHDVIVSAPAENQSGTGGRDAEPSNRQAACHYNSCPPNSGAFGHNATRPDLNWVNSFPATSMRYGLDRFGPELWGAPAELAVTGPNYVTNLWLAVHFSGTVGAAVYAAHEAGVPAIAFSAASPAGGSQPWTTTPTPSHSLVYAELATQLVNKLVDSGKPYLPDDVWLNVNFPAATGACSRASDFKWVLSRINTGLLSSRDVEWCGSDRLPHEQRVYDTDGCYIPVSIGDASDRSTVNDVARQEIVLDKLRDMLVCLP</sequence>
<organism evidence="7 8">
    <name type="scientific">Stachybotrys elegans</name>
    <dbReference type="NCBI Taxonomy" id="80388"/>
    <lineage>
        <taxon>Eukaryota</taxon>
        <taxon>Fungi</taxon>
        <taxon>Dikarya</taxon>
        <taxon>Ascomycota</taxon>
        <taxon>Pezizomycotina</taxon>
        <taxon>Sordariomycetes</taxon>
        <taxon>Hypocreomycetidae</taxon>
        <taxon>Hypocreales</taxon>
        <taxon>Stachybotryaceae</taxon>
        <taxon>Stachybotrys</taxon>
    </lineage>
</organism>
<dbReference type="InterPro" id="IPR030048">
    <property type="entry name" value="SurE"/>
</dbReference>
<dbReference type="AlphaFoldDB" id="A0A8K0SSA7"/>
<comment type="similarity">
    <text evidence="1">Belongs to the SurE nucleotidase family.</text>
</comment>
<dbReference type="InterPro" id="IPR036523">
    <property type="entry name" value="SurE-like_sf"/>
</dbReference>
<keyword evidence="8" id="KW-1185">Reference proteome</keyword>
<name>A0A8K0SSA7_9HYPO</name>
<dbReference type="OrthoDB" id="4018688at2759"/>
<evidence type="ECO:0000256" key="1">
    <source>
        <dbReference type="ARBA" id="ARBA00011062"/>
    </source>
</evidence>
<reference evidence="7" key="1">
    <citation type="journal article" date="2021" name="Nat. Commun.">
        <title>Genetic determinants of endophytism in the Arabidopsis root mycobiome.</title>
        <authorList>
            <person name="Mesny F."/>
            <person name="Miyauchi S."/>
            <person name="Thiergart T."/>
            <person name="Pickel B."/>
            <person name="Atanasova L."/>
            <person name="Karlsson M."/>
            <person name="Huettel B."/>
            <person name="Barry K.W."/>
            <person name="Haridas S."/>
            <person name="Chen C."/>
            <person name="Bauer D."/>
            <person name="Andreopoulos W."/>
            <person name="Pangilinan J."/>
            <person name="LaButti K."/>
            <person name="Riley R."/>
            <person name="Lipzen A."/>
            <person name="Clum A."/>
            <person name="Drula E."/>
            <person name="Henrissat B."/>
            <person name="Kohler A."/>
            <person name="Grigoriev I.V."/>
            <person name="Martin F.M."/>
            <person name="Hacquard S."/>
        </authorList>
    </citation>
    <scope>NUCLEOTIDE SEQUENCE</scope>
    <source>
        <strain evidence="7">MPI-CAGE-CH-0235</strain>
    </source>
</reference>
<evidence type="ECO:0000313" key="7">
    <source>
        <dbReference type="EMBL" id="KAH7323064.1"/>
    </source>
</evidence>
<comment type="caution">
    <text evidence="7">The sequence shown here is derived from an EMBL/GenBank/DDBJ whole genome shotgun (WGS) entry which is preliminary data.</text>
</comment>
<evidence type="ECO:0000256" key="2">
    <source>
        <dbReference type="ARBA" id="ARBA00022723"/>
    </source>
</evidence>
<feature type="region of interest" description="Disordered" evidence="4">
    <location>
        <begin position="51"/>
        <end position="70"/>
    </location>
</feature>
<dbReference type="Pfam" id="PF01975">
    <property type="entry name" value="SurE"/>
    <property type="match status" value="1"/>
</dbReference>
<evidence type="ECO:0000313" key="8">
    <source>
        <dbReference type="Proteomes" id="UP000813444"/>
    </source>
</evidence>
<dbReference type="GO" id="GO:0008252">
    <property type="term" value="F:nucleotidase activity"/>
    <property type="evidence" value="ECO:0007669"/>
    <property type="project" value="InterPro"/>
</dbReference>
<feature type="domain" description="Survival protein SurE-like phosphatase/nucleotidase" evidence="6">
    <location>
        <begin position="20"/>
        <end position="218"/>
    </location>
</feature>
<accession>A0A8K0SSA7</accession>
<feature type="signal peptide" evidence="5">
    <location>
        <begin position="1"/>
        <end position="17"/>
    </location>
</feature>
<dbReference type="EMBL" id="JAGPNK010000004">
    <property type="protein sequence ID" value="KAH7323064.1"/>
    <property type="molecule type" value="Genomic_DNA"/>
</dbReference>
<dbReference type="Gene3D" id="3.40.1210.10">
    <property type="entry name" value="Survival protein SurE-like phosphatase/nucleotidase"/>
    <property type="match status" value="1"/>
</dbReference>
<evidence type="ECO:0000259" key="6">
    <source>
        <dbReference type="Pfam" id="PF01975"/>
    </source>
</evidence>
<dbReference type="SUPFAM" id="SSF64167">
    <property type="entry name" value="SurE-like"/>
    <property type="match status" value="1"/>
</dbReference>
<dbReference type="PANTHER" id="PTHR30457">
    <property type="entry name" value="5'-NUCLEOTIDASE SURE"/>
    <property type="match status" value="1"/>
</dbReference>
<keyword evidence="3" id="KW-0378">Hydrolase</keyword>
<dbReference type="PANTHER" id="PTHR30457:SF0">
    <property type="entry name" value="PHOSPHATASE, PUTATIVE (AFU_ORTHOLOGUE AFUA_4G01070)-RELATED"/>
    <property type="match status" value="1"/>
</dbReference>
<evidence type="ECO:0000256" key="3">
    <source>
        <dbReference type="ARBA" id="ARBA00022801"/>
    </source>
</evidence>
<keyword evidence="5" id="KW-0732">Signal</keyword>
<feature type="chain" id="PRO_5035418372" evidence="5">
    <location>
        <begin position="18"/>
        <end position="300"/>
    </location>
</feature>
<proteinExistence type="inferred from homology"/>
<protein>
    <submittedName>
        <fullName evidence="7">5'/3'-nucleotidase sure</fullName>
    </submittedName>
</protein>
<evidence type="ECO:0000256" key="5">
    <source>
        <dbReference type="SAM" id="SignalP"/>
    </source>
</evidence>
<evidence type="ECO:0000256" key="4">
    <source>
        <dbReference type="SAM" id="MobiDB-lite"/>
    </source>
</evidence>
<gene>
    <name evidence="7" type="ORF">B0I35DRAFT_450215</name>
</gene>